<dbReference type="PRINTS" id="PR00035">
    <property type="entry name" value="HTHGNTR"/>
</dbReference>
<protein>
    <submittedName>
        <fullName evidence="7">DNA-binding transcriptional MocR family regulator</fullName>
    </submittedName>
</protein>
<dbReference type="SUPFAM" id="SSF46785">
    <property type="entry name" value="Winged helix' DNA-binding domain"/>
    <property type="match status" value="1"/>
</dbReference>
<evidence type="ECO:0000256" key="5">
    <source>
        <dbReference type="ARBA" id="ARBA00023163"/>
    </source>
</evidence>
<accession>A0ABS4Z3F2</accession>
<evidence type="ECO:0000256" key="3">
    <source>
        <dbReference type="ARBA" id="ARBA00023015"/>
    </source>
</evidence>
<evidence type="ECO:0000259" key="6">
    <source>
        <dbReference type="PROSITE" id="PS50949"/>
    </source>
</evidence>
<evidence type="ECO:0000256" key="1">
    <source>
        <dbReference type="ARBA" id="ARBA00005384"/>
    </source>
</evidence>
<dbReference type="PANTHER" id="PTHR46577">
    <property type="entry name" value="HTH-TYPE TRANSCRIPTIONAL REGULATORY PROTEIN GABR"/>
    <property type="match status" value="1"/>
</dbReference>
<comment type="caution">
    <text evidence="7">The sequence shown here is derived from an EMBL/GenBank/DDBJ whole genome shotgun (WGS) entry which is preliminary data.</text>
</comment>
<proteinExistence type="inferred from homology"/>
<dbReference type="RefSeq" id="WP_210052148.1">
    <property type="nucleotide sequence ID" value="NZ_BAAAMH010000026.1"/>
</dbReference>
<dbReference type="CDD" id="cd07377">
    <property type="entry name" value="WHTH_GntR"/>
    <property type="match status" value="1"/>
</dbReference>
<comment type="similarity">
    <text evidence="1">In the C-terminal section; belongs to the class-I pyridoxal-phosphate-dependent aminotransferase family.</text>
</comment>
<keyword evidence="5" id="KW-0804">Transcription</keyword>
<dbReference type="PANTHER" id="PTHR46577:SF1">
    <property type="entry name" value="HTH-TYPE TRANSCRIPTIONAL REGULATORY PROTEIN GABR"/>
    <property type="match status" value="1"/>
</dbReference>
<keyword evidence="3" id="KW-0805">Transcription regulation</keyword>
<dbReference type="InterPro" id="IPR036390">
    <property type="entry name" value="WH_DNA-bd_sf"/>
</dbReference>
<reference evidence="7 8" key="1">
    <citation type="submission" date="2021-03" db="EMBL/GenBank/DDBJ databases">
        <title>Sequencing the genomes of 1000 actinobacteria strains.</title>
        <authorList>
            <person name="Klenk H.-P."/>
        </authorList>
    </citation>
    <scope>NUCLEOTIDE SEQUENCE [LARGE SCALE GENOMIC DNA]</scope>
    <source>
        <strain evidence="7 8">DSM 12936</strain>
    </source>
</reference>
<feature type="domain" description="HTH gntR-type" evidence="6">
    <location>
        <begin position="23"/>
        <end position="91"/>
    </location>
</feature>
<sequence length="479" mass="50389">MTPTRWLAAAGLRDLLGPDAFRSPAYRDLAERVRFLVVDGRLAVGTRLPSERELARVLGLSRSTVTAAYAHLATTGYLRTRQGSGAFVEVPPGQPLGGLPGVGLAGAGALNFAFAAPAAPAGVAEAYAEAVGQLPTLLRSHGYSADGLPVLRQRIADWYTARGLPTAPSQVVVTGGALAALNLVAASLLGPGDRVLVETPTYANALDALRRRGLRPMAYPLGPDGWDAAGFDATVRQTAPRAAYLIPEFQNPTGGWLEAGLRPELAASLRRTRTVAVVDETLVETRLDGQPPRPPLASFLPDAVTLGSASKAFWGGLRIGWVRAPRELVRTLVENRATLDLGTPPLEQLALAALLADAGPVLADQRLRLREQRDRLVGQLAAHLPAWRCTTPGGGLSLWVELPTESSSRLAAAAERQGLLLSAGPRFFPGAGGERRVRIPFAAAPEVLDDAVQRLVRAWAAVEDGTTGAAVPPALDLSA</sequence>
<keyword evidence="8" id="KW-1185">Reference proteome</keyword>
<dbReference type="EMBL" id="JAGIOB010000001">
    <property type="protein sequence ID" value="MBP2415265.1"/>
    <property type="molecule type" value="Genomic_DNA"/>
</dbReference>
<dbReference type="Gene3D" id="3.40.640.10">
    <property type="entry name" value="Type I PLP-dependent aspartate aminotransferase-like (Major domain)"/>
    <property type="match status" value="1"/>
</dbReference>
<dbReference type="Pfam" id="PF00155">
    <property type="entry name" value="Aminotran_1_2"/>
    <property type="match status" value="1"/>
</dbReference>
<dbReference type="Proteomes" id="UP000758168">
    <property type="component" value="Unassembled WGS sequence"/>
</dbReference>
<dbReference type="InterPro" id="IPR000524">
    <property type="entry name" value="Tscrpt_reg_HTH_GntR"/>
</dbReference>
<dbReference type="SMART" id="SM00345">
    <property type="entry name" value="HTH_GNTR"/>
    <property type="match status" value="1"/>
</dbReference>
<dbReference type="Gene3D" id="1.10.10.10">
    <property type="entry name" value="Winged helix-like DNA-binding domain superfamily/Winged helix DNA-binding domain"/>
    <property type="match status" value="1"/>
</dbReference>
<dbReference type="InterPro" id="IPR004839">
    <property type="entry name" value="Aminotransferase_I/II_large"/>
</dbReference>
<dbReference type="InterPro" id="IPR036388">
    <property type="entry name" value="WH-like_DNA-bd_sf"/>
</dbReference>
<dbReference type="InterPro" id="IPR015421">
    <property type="entry name" value="PyrdxlP-dep_Trfase_major"/>
</dbReference>
<keyword evidence="4 7" id="KW-0238">DNA-binding</keyword>
<organism evidence="7 8">
    <name type="scientific">Microlunatus capsulatus</name>
    <dbReference type="NCBI Taxonomy" id="99117"/>
    <lineage>
        <taxon>Bacteria</taxon>
        <taxon>Bacillati</taxon>
        <taxon>Actinomycetota</taxon>
        <taxon>Actinomycetes</taxon>
        <taxon>Propionibacteriales</taxon>
        <taxon>Propionibacteriaceae</taxon>
        <taxon>Microlunatus</taxon>
    </lineage>
</organism>
<evidence type="ECO:0000256" key="4">
    <source>
        <dbReference type="ARBA" id="ARBA00023125"/>
    </source>
</evidence>
<gene>
    <name evidence="7" type="ORF">JOF54_000187</name>
</gene>
<dbReference type="GO" id="GO:0003677">
    <property type="term" value="F:DNA binding"/>
    <property type="evidence" value="ECO:0007669"/>
    <property type="project" value="UniProtKB-KW"/>
</dbReference>
<dbReference type="SUPFAM" id="SSF53383">
    <property type="entry name" value="PLP-dependent transferases"/>
    <property type="match status" value="1"/>
</dbReference>
<evidence type="ECO:0000313" key="7">
    <source>
        <dbReference type="EMBL" id="MBP2415265.1"/>
    </source>
</evidence>
<evidence type="ECO:0000313" key="8">
    <source>
        <dbReference type="Proteomes" id="UP000758168"/>
    </source>
</evidence>
<dbReference type="InterPro" id="IPR051446">
    <property type="entry name" value="HTH_trans_reg/aminotransferase"/>
</dbReference>
<dbReference type="InterPro" id="IPR015424">
    <property type="entry name" value="PyrdxlP-dep_Trfase"/>
</dbReference>
<evidence type="ECO:0000256" key="2">
    <source>
        <dbReference type="ARBA" id="ARBA00022898"/>
    </source>
</evidence>
<keyword evidence="2" id="KW-0663">Pyridoxal phosphate</keyword>
<name>A0ABS4Z3F2_9ACTN</name>
<dbReference type="Pfam" id="PF00392">
    <property type="entry name" value="GntR"/>
    <property type="match status" value="1"/>
</dbReference>
<dbReference type="PROSITE" id="PS50949">
    <property type="entry name" value="HTH_GNTR"/>
    <property type="match status" value="1"/>
</dbReference>
<dbReference type="CDD" id="cd00609">
    <property type="entry name" value="AAT_like"/>
    <property type="match status" value="1"/>
</dbReference>